<dbReference type="Proteomes" id="UP000199053">
    <property type="component" value="Unassembled WGS sequence"/>
</dbReference>
<dbReference type="InterPro" id="IPR050330">
    <property type="entry name" value="Bact_OuterMem_StrucFunc"/>
</dbReference>
<comment type="subcellular location">
    <subcellularLocation>
        <location evidence="1">Cell membrane</location>
        <topology evidence="1">Single-pass membrane protein</topology>
    </subcellularLocation>
</comment>
<keyword evidence="3" id="KW-1003">Cell membrane</keyword>
<gene>
    <name evidence="10" type="ORF">SAMN05660337_0962</name>
</gene>
<evidence type="ECO:0000313" key="10">
    <source>
        <dbReference type="EMBL" id="SDK60459.1"/>
    </source>
</evidence>
<keyword evidence="4 8" id="KW-0812">Transmembrane</keyword>
<reference evidence="11" key="1">
    <citation type="submission" date="2016-10" db="EMBL/GenBank/DDBJ databases">
        <authorList>
            <person name="Varghese N."/>
            <person name="Submissions S."/>
        </authorList>
    </citation>
    <scope>NUCLEOTIDE SEQUENCE [LARGE SCALE GENOMIC DNA]</scope>
    <source>
        <strain evidence="11">DSM 16995</strain>
    </source>
</reference>
<dbReference type="PROSITE" id="PS51123">
    <property type="entry name" value="OMPA_2"/>
    <property type="match status" value="1"/>
</dbReference>
<dbReference type="SUPFAM" id="SSF103088">
    <property type="entry name" value="OmpA-like"/>
    <property type="match status" value="1"/>
</dbReference>
<dbReference type="InterPro" id="IPR006665">
    <property type="entry name" value="OmpA-like"/>
</dbReference>
<dbReference type="RefSeq" id="WP_092158724.1">
    <property type="nucleotide sequence ID" value="NZ_FNGA01000001.1"/>
</dbReference>
<keyword evidence="5 8" id="KW-1133">Transmembrane helix</keyword>
<dbReference type="EMBL" id="FNGA01000001">
    <property type="protein sequence ID" value="SDK60459.1"/>
    <property type="molecule type" value="Genomic_DNA"/>
</dbReference>
<keyword evidence="6 7" id="KW-0472">Membrane</keyword>
<dbReference type="InterPro" id="IPR036737">
    <property type="entry name" value="OmpA-like_sf"/>
</dbReference>
<evidence type="ECO:0000256" key="1">
    <source>
        <dbReference type="ARBA" id="ARBA00004162"/>
    </source>
</evidence>
<evidence type="ECO:0000256" key="5">
    <source>
        <dbReference type="ARBA" id="ARBA00022989"/>
    </source>
</evidence>
<feature type="domain" description="OmpA-like" evidence="9">
    <location>
        <begin position="123"/>
        <end position="244"/>
    </location>
</feature>
<evidence type="ECO:0000256" key="4">
    <source>
        <dbReference type="ARBA" id="ARBA00022692"/>
    </source>
</evidence>
<comment type="similarity">
    <text evidence="2">Belongs to the MotB family.</text>
</comment>
<accession>A0A1G9D975</accession>
<dbReference type="Gene3D" id="3.30.1330.60">
    <property type="entry name" value="OmpA-like domain"/>
    <property type="match status" value="1"/>
</dbReference>
<evidence type="ECO:0000256" key="3">
    <source>
        <dbReference type="ARBA" id="ARBA00022475"/>
    </source>
</evidence>
<dbReference type="STRING" id="246191.SAMN05660337_0962"/>
<evidence type="ECO:0000256" key="8">
    <source>
        <dbReference type="SAM" id="Phobius"/>
    </source>
</evidence>
<keyword evidence="11" id="KW-1185">Reference proteome</keyword>
<protein>
    <submittedName>
        <fullName evidence="10">Chemotaxis protein MotB</fullName>
    </submittedName>
</protein>
<evidence type="ECO:0000256" key="6">
    <source>
        <dbReference type="ARBA" id="ARBA00023136"/>
    </source>
</evidence>
<evidence type="ECO:0000256" key="2">
    <source>
        <dbReference type="ARBA" id="ARBA00008914"/>
    </source>
</evidence>
<name>A0A1G9D975_9BACT</name>
<dbReference type="GO" id="GO:0005886">
    <property type="term" value="C:plasma membrane"/>
    <property type="evidence" value="ECO:0007669"/>
    <property type="project" value="UniProtKB-SubCell"/>
</dbReference>
<evidence type="ECO:0000256" key="7">
    <source>
        <dbReference type="PROSITE-ProRule" id="PRU00473"/>
    </source>
</evidence>
<dbReference type="OrthoDB" id="9783110at2"/>
<dbReference type="AlphaFoldDB" id="A0A1G9D975"/>
<dbReference type="PANTHER" id="PTHR30329:SF21">
    <property type="entry name" value="LIPOPROTEIN YIAD-RELATED"/>
    <property type="match status" value="1"/>
</dbReference>
<evidence type="ECO:0000313" key="11">
    <source>
        <dbReference type="Proteomes" id="UP000199053"/>
    </source>
</evidence>
<dbReference type="Pfam" id="PF00691">
    <property type="entry name" value="OmpA"/>
    <property type="match status" value="1"/>
</dbReference>
<dbReference type="InterPro" id="IPR025713">
    <property type="entry name" value="MotB-like_N_dom"/>
</dbReference>
<feature type="transmembrane region" description="Helical" evidence="8">
    <location>
        <begin position="23"/>
        <end position="45"/>
    </location>
</feature>
<organism evidence="10 11">
    <name type="scientific">Maridesulfovibrio ferrireducens</name>
    <dbReference type="NCBI Taxonomy" id="246191"/>
    <lineage>
        <taxon>Bacteria</taxon>
        <taxon>Pseudomonadati</taxon>
        <taxon>Thermodesulfobacteriota</taxon>
        <taxon>Desulfovibrionia</taxon>
        <taxon>Desulfovibrionales</taxon>
        <taxon>Desulfovibrionaceae</taxon>
        <taxon>Maridesulfovibrio</taxon>
    </lineage>
</organism>
<sequence>MAKIVILKPKNNDPPPEEGLPPWMATFADMVTLLLCFFVLLLSFASNDAEKFKELLGSIKDAFGVKIERPEADHLALAPSDLQRKEIKMDSNDKRLLGLVLRIKALLDDDESTRKSSGVNADQDGVVMSTDSASLFKPGTAKLKPGANKVLNKVISILKENNYNLVVRGHTDNIETSSKKFPTNWELSAARAARALRYIAEHGGISTKRLKAVGYADTQPLVKNDTPANRAKNRRIEFFYHKPARDSW</sequence>
<dbReference type="Pfam" id="PF13677">
    <property type="entry name" value="MotB_plug"/>
    <property type="match status" value="1"/>
</dbReference>
<evidence type="ECO:0000259" key="9">
    <source>
        <dbReference type="PROSITE" id="PS51123"/>
    </source>
</evidence>
<dbReference type="CDD" id="cd07185">
    <property type="entry name" value="OmpA_C-like"/>
    <property type="match status" value="1"/>
</dbReference>
<dbReference type="PANTHER" id="PTHR30329">
    <property type="entry name" value="STATOR ELEMENT OF FLAGELLAR MOTOR COMPLEX"/>
    <property type="match status" value="1"/>
</dbReference>
<proteinExistence type="inferred from homology"/>